<evidence type="ECO:0000313" key="3">
    <source>
        <dbReference type="EMBL" id="EEC48338.1"/>
    </source>
</evidence>
<dbReference type="AlphaFoldDB" id="B7FZH3"/>
<proteinExistence type="predicted"/>
<sequence length="916" mass="99916">MTASASPNKKPLVTILEDQSKPVPKTMVEALESDDPEAALRALSLAARHQAVVLTQTLERDLSGFLTELPELLTLGESHPVHNTTACADSIHHSLTKIASGGSAASREIRLLEQEKAEFDAHAAAVHLALTLRTNSDRAARALQSQQYEQVAQAITPWLAWHQQQQQAPPPGTDPRATHSENDDPAMDPRVRAYAGEYSLQQLSTTYETTKIILLQNYEHAVQQGDLQALGKYTPILSSLQLESEAVRLYLQFLKSLLQSSIRQALDPTHSQSQNSNGPSNTVPPYVPMAKVYNAAVHVLRHHLPMVSSYLYKAQGDVAVVQLVHVQVEETVLPMLERFQKSRDLASVSTQAQRIAADLEERYTGRTAVDAHDAAAEADDAGFGALVGSLTDVDATMQEVATCLQHVESYLRFVQHTCDQVQKARTMRHEQSFSREWENDGTPVDLMETIEILPTRTNLHLALAEVGGQYASIERCLLMASMQRAFHASEDDPRYYRPLGMASGGTNHGNGNSSFPSKALQTALVETCLYATRRGTQRAFATGHTGTASAMTNFGVDCLLVLLEVLSQRAEEAGVAVLKPGDGLLAGSGGIFNAHTLLRQGTQVSHAVVNAGVTTSAHKKKSTAAADDLQQKQEVERGIARACAMLNDLEVAVGHVDQLESVLSEAIAKGFPPNTHDTEQLQLCVKSLGTVTERFRMASDGTVENLESVLKTRIRAIVGDAVGGSGESSGFMGVGSKSTDKVTMRMNYNLDEDAYNLAQLGESYVSRLCVLLDELLEPLRIHLAPRLWDALLFQVMGTAAKRLETYLRKCPLTALGAFLLDADVRDLVSYTKSRLSDDTASSNVGLTKSCPALARLIQIAKLVCVDDLDDVVDLVSASKRKGLWDLKLDDTKAFLCLRVEFEDEHVHELLRLPDEA</sequence>
<dbReference type="InterPro" id="IPR048684">
    <property type="entry name" value="COG4_C"/>
</dbReference>
<evidence type="ECO:0000259" key="2">
    <source>
        <dbReference type="SMART" id="SM00762"/>
    </source>
</evidence>
<dbReference type="SMART" id="SM00762">
    <property type="entry name" value="Cog4"/>
    <property type="match status" value="1"/>
</dbReference>
<dbReference type="Pfam" id="PF08318">
    <property type="entry name" value="COG4_m"/>
    <property type="match status" value="1"/>
</dbReference>
<dbReference type="GeneID" id="7201066"/>
<name>B7FZH3_PHATC</name>
<keyword evidence="4" id="KW-1185">Reference proteome</keyword>
<dbReference type="OrthoDB" id="47059at2759"/>
<feature type="region of interest" description="Disordered" evidence="1">
    <location>
        <begin position="162"/>
        <end position="188"/>
    </location>
</feature>
<dbReference type="PaxDb" id="2850-Phatr46005"/>
<gene>
    <name evidence="3" type="ORF">PHATRDRAFT_46005</name>
</gene>
<dbReference type="OMA" id="HINMSTP"/>
<accession>B7FZH3</accession>
<dbReference type="InParanoid" id="B7FZH3"/>
<dbReference type="RefSeq" id="XP_002180147.1">
    <property type="nucleotide sequence ID" value="XM_002180111.1"/>
</dbReference>
<dbReference type="HOGENOM" id="CLU_317969_0_0_1"/>
<reference evidence="4" key="2">
    <citation type="submission" date="2008-08" db="EMBL/GenBank/DDBJ databases">
        <authorList>
            <consortium name="Diatom Consortium"/>
            <person name="Grigoriev I."/>
            <person name="Grimwood J."/>
            <person name="Kuo A."/>
            <person name="Otillar R.P."/>
            <person name="Salamov A."/>
            <person name="Detter J.C."/>
            <person name="Lindquist E."/>
            <person name="Shapiro H."/>
            <person name="Lucas S."/>
            <person name="Glavina del Rio T."/>
            <person name="Pitluck S."/>
            <person name="Rokhsar D."/>
            <person name="Bowler C."/>
        </authorList>
    </citation>
    <scope>GENOME REANNOTATION</scope>
    <source>
        <strain evidence="4">CCAP 1055/1</strain>
    </source>
</reference>
<organism evidence="3 4">
    <name type="scientific">Phaeodactylum tricornutum (strain CCAP 1055/1)</name>
    <dbReference type="NCBI Taxonomy" id="556484"/>
    <lineage>
        <taxon>Eukaryota</taxon>
        <taxon>Sar</taxon>
        <taxon>Stramenopiles</taxon>
        <taxon>Ochrophyta</taxon>
        <taxon>Bacillariophyta</taxon>
        <taxon>Bacillariophyceae</taxon>
        <taxon>Bacillariophycidae</taxon>
        <taxon>Naviculales</taxon>
        <taxon>Phaeodactylaceae</taxon>
        <taxon>Phaeodactylum</taxon>
    </lineage>
</organism>
<dbReference type="Gene3D" id="1.10.287.1060">
    <property type="entry name" value="ESAT-6-like"/>
    <property type="match status" value="1"/>
</dbReference>
<dbReference type="Gene3D" id="1.20.58.1970">
    <property type="match status" value="1"/>
</dbReference>
<dbReference type="KEGG" id="pti:PHATRDRAFT_46005"/>
<dbReference type="STRING" id="556484.B7FZH3"/>
<feature type="compositionally biased region" description="Basic and acidic residues" evidence="1">
    <location>
        <begin position="176"/>
        <end position="188"/>
    </location>
</feature>
<dbReference type="InterPro" id="IPR013167">
    <property type="entry name" value="COG4_M"/>
</dbReference>
<protein>
    <recommendedName>
        <fullName evidence="2">COG4 transport protein middle alpha-helical bundle domain-containing protein</fullName>
    </recommendedName>
</protein>
<dbReference type="InterPro" id="IPR048682">
    <property type="entry name" value="COG4"/>
</dbReference>
<dbReference type="PANTHER" id="PTHR24016">
    <property type="entry name" value="CONSERVED OLIGOMERIC GOLGI COMPLEX SUBUNIT 4"/>
    <property type="match status" value="1"/>
</dbReference>
<dbReference type="Pfam" id="PF20662">
    <property type="entry name" value="COG4_C"/>
    <property type="match status" value="1"/>
</dbReference>
<reference evidence="3 4" key="1">
    <citation type="journal article" date="2008" name="Nature">
        <title>The Phaeodactylum genome reveals the evolutionary history of diatom genomes.</title>
        <authorList>
            <person name="Bowler C."/>
            <person name="Allen A.E."/>
            <person name="Badger J.H."/>
            <person name="Grimwood J."/>
            <person name="Jabbari K."/>
            <person name="Kuo A."/>
            <person name="Maheswari U."/>
            <person name="Martens C."/>
            <person name="Maumus F."/>
            <person name="Otillar R.P."/>
            <person name="Rayko E."/>
            <person name="Salamov A."/>
            <person name="Vandepoele K."/>
            <person name="Beszteri B."/>
            <person name="Gruber A."/>
            <person name="Heijde M."/>
            <person name="Katinka M."/>
            <person name="Mock T."/>
            <person name="Valentin K."/>
            <person name="Verret F."/>
            <person name="Berges J.A."/>
            <person name="Brownlee C."/>
            <person name="Cadoret J.P."/>
            <person name="Chiovitti A."/>
            <person name="Choi C.J."/>
            <person name="Coesel S."/>
            <person name="De Martino A."/>
            <person name="Detter J.C."/>
            <person name="Durkin C."/>
            <person name="Falciatore A."/>
            <person name="Fournet J."/>
            <person name="Haruta M."/>
            <person name="Huysman M.J."/>
            <person name="Jenkins B.D."/>
            <person name="Jiroutova K."/>
            <person name="Jorgensen R.E."/>
            <person name="Joubert Y."/>
            <person name="Kaplan A."/>
            <person name="Kroger N."/>
            <person name="Kroth P.G."/>
            <person name="La Roche J."/>
            <person name="Lindquist E."/>
            <person name="Lommer M."/>
            <person name="Martin-Jezequel V."/>
            <person name="Lopez P.J."/>
            <person name="Lucas S."/>
            <person name="Mangogna M."/>
            <person name="McGinnis K."/>
            <person name="Medlin L.K."/>
            <person name="Montsant A."/>
            <person name="Oudot-Le Secq M.P."/>
            <person name="Napoli C."/>
            <person name="Obornik M."/>
            <person name="Parker M.S."/>
            <person name="Petit J.L."/>
            <person name="Porcel B.M."/>
            <person name="Poulsen N."/>
            <person name="Robison M."/>
            <person name="Rychlewski L."/>
            <person name="Rynearson T.A."/>
            <person name="Schmutz J."/>
            <person name="Shapiro H."/>
            <person name="Siaut M."/>
            <person name="Stanley M."/>
            <person name="Sussman M.R."/>
            <person name="Taylor A.R."/>
            <person name="Vardi A."/>
            <person name="von Dassow P."/>
            <person name="Vyverman W."/>
            <person name="Willis A."/>
            <person name="Wyrwicz L.S."/>
            <person name="Rokhsar D.S."/>
            <person name="Weissenbach J."/>
            <person name="Armbrust E.V."/>
            <person name="Green B.R."/>
            <person name="Van de Peer Y."/>
            <person name="Grigoriev I.V."/>
        </authorList>
    </citation>
    <scope>NUCLEOTIDE SEQUENCE [LARGE SCALE GENOMIC DNA]</scope>
    <source>
        <strain evidence="3 4">CCAP 1055/1</strain>
    </source>
</reference>
<evidence type="ECO:0000313" key="4">
    <source>
        <dbReference type="Proteomes" id="UP000000759"/>
    </source>
</evidence>
<feature type="domain" description="COG4 transport protein middle alpha-helical bundle" evidence="2">
    <location>
        <begin position="203"/>
        <end position="571"/>
    </location>
</feature>
<evidence type="ECO:0000256" key="1">
    <source>
        <dbReference type="SAM" id="MobiDB-lite"/>
    </source>
</evidence>
<dbReference type="Proteomes" id="UP000000759">
    <property type="component" value="Chromosome 8"/>
</dbReference>
<dbReference type="PANTHER" id="PTHR24016:SF0">
    <property type="entry name" value="CONSERVED OLIGOMERIC GOLGI COMPLEX SUBUNIT 4"/>
    <property type="match status" value="1"/>
</dbReference>
<dbReference type="eggNOG" id="KOG0412">
    <property type="taxonomic scope" value="Eukaryota"/>
</dbReference>
<dbReference type="EMBL" id="CM000611">
    <property type="protein sequence ID" value="EEC48338.1"/>
    <property type="molecule type" value="Genomic_DNA"/>
</dbReference>